<evidence type="ECO:0000256" key="1">
    <source>
        <dbReference type="SAM" id="Phobius"/>
    </source>
</evidence>
<sequence length="442" mass="51100">MNKKLTWAAVILAFLLVALVVRIVKEYDRHCVKKANPEFKSYLKQQQAQLDSIVNRLSNEGLISTSGIELQSPSGCFTSNFEGAEVLIAGLQHHDSIYGTKSFKPYYTYGCNYIHFDPDHPYYGLADLEVKVGPVKYFQPELKGLDKLSGLGFSTSPKPYKVYRKPVYDSTGKKLRLFEMQLWLTQFKVAMTIISDRETPQVRPNDAFLNSRIYPGFWYQDSRKFISMNDLRDKREFMNHRYCDITVILEVNPNASPWYIKANNQQTLRPDIAIGAVVCNELIKKPEKENQIHINIQKGMLAPLFLEPFERDINSNIDSSGYVTDLANELQEYKRLNIWNRKYYIKLHSKNIGARQTGILWNKKSFDEQLEFSFLLPLLVVGSWDVQLPWDVIPEMEAPQPYYRSFSIKNLFPDWGIGGLGKAFSSLIILGVFALLFLRFFF</sequence>
<evidence type="ECO:0000313" key="3">
    <source>
        <dbReference type="Proteomes" id="UP000500961"/>
    </source>
</evidence>
<evidence type="ECO:0000313" key="2">
    <source>
        <dbReference type="EMBL" id="QKG79525.1"/>
    </source>
</evidence>
<keyword evidence="1" id="KW-0472">Membrane</keyword>
<name>A0A7D4CQM7_9BACT</name>
<dbReference type="Proteomes" id="UP000500961">
    <property type="component" value="Chromosome"/>
</dbReference>
<feature type="transmembrane region" description="Helical" evidence="1">
    <location>
        <begin position="415"/>
        <end position="438"/>
    </location>
</feature>
<dbReference type="EMBL" id="CP041345">
    <property type="protein sequence ID" value="QKG79525.1"/>
    <property type="molecule type" value="Genomic_DNA"/>
</dbReference>
<protein>
    <submittedName>
        <fullName evidence="2">Uncharacterized protein</fullName>
    </submittedName>
</protein>
<dbReference type="KEGG" id="ttz:FHG85_04335"/>
<reference evidence="2 3" key="1">
    <citation type="submission" date="2019-07" db="EMBL/GenBank/DDBJ databases">
        <title>Thalassofilum flectens gen. nov., sp. nov., a novel moderate thermophilic anaerobe from a shallow sea hot spring in Kunashir Island (Russia), representing a new family in the order Bacteroidales, and proposal of Thalassofilacea fam. nov.</title>
        <authorList>
            <person name="Kochetkova T.V."/>
            <person name="Podosokorskaya O.A."/>
            <person name="Novikov A."/>
            <person name="Elcheninov A.G."/>
            <person name="Toshchakov S.V."/>
            <person name="Kublanov I.V."/>
        </authorList>
    </citation>
    <scope>NUCLEOTIDE SEQUENCE [LARGE SCALE GENOMIC DNA]</scope>
    <source>
        <strain evidence="2 3">38-H</strain>
    </source>
</reference>
<dbReference type="RefSeq" id="WP_173073339.1">
    <property type="nucleotide sequence ID" value="NZ_CP041345.1"/>
</dbReference>
<keyword evidence="3" id="KW-1185">Reference proteome</keyword>
<accession>A0A7D4CQM7</accession>
<proteinExistence type="predicted"/>
<gene>
    <name evidence="2" type="ORF">FHG85_04335</name>
</gene>
<dbReference type="AlphaFoldDB" id="A0A7D4CQM7"/>
<organism evidence="2 3">
    <name type="scientific">Tenuifilum thalassicum</name>
    <dbReference type="NCBI Taxonomy" id="2590900"/>
    <lineage>
        <taxon>Bacteria</taxon>
        <taxon>Pseudomonadati</taxon>
        <taxon>Bacteroidota</taxon>
        <taxon>Bacteroidia</taxon>
        <taxon>Bacteroidales</taxon>
        <taxon>Tenuifilaceae</taxon>
        <taxon>Tenuifilum</taxon>
    </lineage>
</organism>
<keyword evidence="1" id="KW-0812">Transmembrane</keyword>
<keyword evidence="1" id="KW-1133">Transmembrane helix</keyword>